<protein>
    <recommendedName>
        <fullName evidence="3">AB hydrolase-1 domain-containing protein</fullName>
    </recommendedName>
</protein>
<dbReference type="STRING" id="1123269.NX02_29115"/>
<sequence length="225" mass="24794">MILLHGIWALPVMMAPMAWALRRRGYRTFNPMYRSRAHSLDRIVAALHPRFERFAAASPGPVHFVTHSMGSLVLRAYVTRHRPPWIGRAVMLGPPHAGSPWVDLARGLRVSGLCLGPSADLLDCRRNAVLERALGAIDFPVGIIAGTQSILPFVTSRLMREPNDGKVAVSATHLAGQSDHIVLPVGHSAMPHDRETIRQALVFLETERFDRAGADNDQRAIANRA</sequence>
<dbReference type="EMBL" id="CP006644">
    <property type="protein sequence ID" value="AHE57392.1"/>
    <property type="molecule type" value="Genomic_DNA"/>
</dbReference>
<gene>
    <name evidence="1" type="ORF">NX02_29115</name>
</gene>
<proteinExistence type="predicted"/>
<reference evidence="1 2" key="1">
    <citation type="submission" date="2013-07" db="EMBL/GenBank/DDBJ databases">
        <title>Completed genome of Sphingomonas sanxanigenens NX02.</title>
        <authorList>
            <person name="Ma T."/>
            <person name="Huang H."/>
            <person name="Wu M."/>
            <person name="Li X."/>
            <person name="Li G."/>
        </authorList>
    </citation>
    <scope>NUCLEOTIDE SEQUENCE [LARGE SCALE GENOMIC DNA]</scope>
    <source>
        <strain evidence="1 2">NX02</strain>
    </source>
</reference>
<accession>W0ALD0</accession>
<dbReference type="PANTHER" id="PTHR37946:SF1">
    <property type="entry name" value="SLL1969 PROTEIN"/>
    <property type="match status" value="1"/>
</dbReference>
<dbReference type="InterPro" id="IPR029058">
    <property type="entry name" value="AB_hydrolase_fold"/>
</dbReference>
<dbReference type="eggNOG" id="COG1075">
    <property type="taxonomic scope" value="Bacteria"/>
</dbReference>
<evidence type="ECO:0000313" key="2">
    <source>
        <dbReference type="Proteomes" id="UP000018851"/>
    </source>
</evidence>
<dbReference type="HOGENOM" id="CLU_075528_1_0_5"/>
<dbReference type="PANTHER" id="PTHR37946">
    <property type="entry name" value="SLL1969 PROTEIN"/>
    <property type="match status" value="1"/>
</dbReference>
<organism evidence="1 2">
    <name type="scientific">Sphingomonas sanxanigenens DSM 19645 = NX02</name>
    <dbReference type="NCBI Taxonomy" id="1123269"/>
    <lineage>
        <taxon>Bacteria</taxon>
        <taxon>Pseudomonadati</taxon>
        <taxon>Pseudomonadota</taxon>
        <taxon>Alphaproteobacteria</taxon>
        <taxon>Sphingomonadales</taxon>
        <taxon>Sphingomonadaceae</taxon>
        <taxon>Sphingomonas</taxon>
    </lineage>
</organism>
<evidence type="ECO:0008006" key="3">
    <source>
        <dbReference type="Google" id="ProtNLM"/>
    </source>
</evidence>
<dbReference type="KEGG" id="ssan:NX02_29115"/>
<name>W0ALD0_9SPHN</name>
<evidence type="ECO:0000313" key="1">
    <source>
        <dbReference type="EMBL" id="AHE57392.1"/>
    </source>
</evidence>
<dbReference type="SUPFAM" id="SSF53474">
    <property type="entry name" value="alpha/beta-Hydrolases"/>
    <property type="match status" value="1"/>
</dbReference>
<keyword evidence="2" id="KW-1185">Reference proteome</keyword>
<dbReference type="Gene3D" id="3.40.50.1820">
    <property type="entry name" value="alpha/beta hydrolase"/>
    <property type="match status" value="1"/>
</dbReference>
<dbReference type="AlphaFoldDB" id="W0ALD0"/>
<dbReference type="PATRIC" id="fig|1123269.5.peg.5712"/>
<dbReference type="Proteomes" id="UP000018851">
    <property type="component" value="Chromosome"/>
</dbReference>